<dbReference type="InterPro" id="IPR023298">
    <property type="entry name" value="ATPase_P-typ_TM_dom_sf"/>
</dbReference>
<dbReference type="Gene3D" id="3.40.50.1000">
    <property type="entry name" value="HAD superfamily/HAD-like"/>
    <property type="match status" value="2"/>
</dbReference>
<feature type="region of interest" description="Disordered" evidence="13">
    <location>
        <begin position="750"/>
        <end position="770"/>
    </location>
</feature>
<feature type="compositionally biased region" description="Basic and acidic residues" evidence="13">
    <location>
        <begin position="2450"/>
        <end position="2460"/>
    </location>
</feature>
<dbReference type="GO" id="GO:0140358">
    <property type="term" value="F:P-type transmembrane transporter activity"/>
    <property type="evidence" value="ECO:0007669"/>
    <property type="project" value="InterPro"/>
</dbReference>
<dbReference type="Pfam" id="PF13246">
    <property type="entry name" value="Cation_ATPase"/>
    <property type="match status" value="1"/>
</dbReference>
<evidence type="ECO:0000256" key="4">
    <source>
        <dbReference type="ARBA" id="ARBA00022723"/>
    </source>
</evidence>
<dbReference type="Pfam" id="PF00122">
    <property type="entry name" value="E1-E2_ATPase"/>
    <property type="match status" value="1"/>
</dbReference>
<evidence type="ECO:0000259" key="14">
    <source>
        <dbReference type="Pfam" id="PF00122"/>
    </source>
</evidence>
<dbReference type="SUPFAM" id="SSF81665">
    <property type="entry name" value="Calcium ATPase, transmembrane domain M"/>
    <property type="match status" value="1"/>
</dbReference>
<dbReference type="RefSeq" id="XP_029221545.1">
    <property type="nucleotide sequence ID" value="XM_029362580.1"/>
</dbReference>
<dbReference type="EC" id="7.2.2.-" evidence="12"/>
<feature type="compositionally biased region" description="Basic and acidic residues" evidence="13">
    <location>
        <begin position="1756"/>
        <end position="1769"/>
    </location>
</feature>
<feature type="compositionally biased region" description="Polar residues" evidence="13">
    <location>
        <begin position="829"/>
        <end position="845"/>
    </location>
</feature>
<dbReference type="GO" id="GO:0046872">
    <property type="term" value="F:metal ion binding"/>
    <property type="evidence" value="ECO:0007669"/>
    <property type="project" value="UniProtKB-UniRule"/>
</dbReference>
<dbReference type="InterPro" id="IPR023214">
    <property type="entry name" value="HAD_sf"/>
</dbReference>
<feature type="region of interest" description="Disordered" evidence="13">
    <location>
        <begin position="198"/>
        <end position="219"/>
    </location>
</feature>
<feature type="compositionally biased region" description="Basic and acidic residues" evidence="13">
    <location>
        <begin position="40"/>
        <end position="63"/>
    </location>
</feature>
<feature type="domain" description="P-type ATPase A" evidence="14">
    <location>
        <begin position="458"/>
        <end position="548"/>
    </location>
</feature>
<feature type="compositionally biased region" description="Gly residues" evidence="13">
    <location>
        <begin position="1974"/>
        <end position="1984"/>
    </location>
</feature>
<feature type="compositionally biased region" description="Acidic residues" evidence="13">
    <location>
        <begin position="1549"/>
        <end position="1562"/>
    </location>
</feature>
<feature type="transmembrane region" description="Helical" evidence="12">
    <location>
        <begin position="348"/>
        <end position="373"/>
    </location>
</feature>
<dbReference type="Gene3D" id="3.40.1110.10">
    <property type="entry name" value="Calcium-transporting ATPase, cytoplasmic domain N"/>
    <property type="match status" value="1"/>
</dbReference>
<evidence type="ECO:0000313" key="17">
    <source>
        <dbReference type="Proteomes" id="UP000224006"/>
    </source>
</evidence>
<dbReference type="InterPro" id="IPR023299">
    <property type="entry name" value="ATPase_P-typ_cyto_dom_N"/>
</dbReference>
<feature type="transmembrane region" description="Helical" evidence="12">
    <location>
        <begin position="602"/>
        <end position="626"/>
    </location>
</feature>
<evidence type="ECO:0000256" key="5">
    <source>
        <dbReference type="ARBA" id="ARBA00022741"/>
    </source>
</evidence>
<feature type="transmembrane region" description="Helical" evidence="12">
    <location>
        <begin position="3261"/>
        <end position="3278"/>
    </location>
</feature>
<dbReference type="PRINTS" id="PR00119">
    <property type="entry name" value="CATATPASE"/>
</dbReference>
<feature type="region of interest" description="Disordered" evidence="13">
    <location>
        <begin position="2237"/>
        <end position="2395"/>
    </location>
</feature>
<keyword evidence="6 12" id="KW-0067">ATP-binding</keyword>
<keyword evidence="4 12" id="KW-0479">Metal-binding</keyword>
<feature type="compositionally biased region" description="Basic and acidic residues" evidence="13">
    <location>
        <begin position="2197"/>
        <end position="2215"/>
    </location>
</feature>
<comment type="similarity">
    <text evidence="12">Belongs to the cation transport ATPase (P-type) (TC 3.A.3) family. Type V subfamily.</text>
</comment>
<feature type="domain" description="P5B-type ATPase N-terminal" evidence="15">
    <location>
        <begin position="88"/>
        <end position="171"/>
    </location>
</feature>
<feature type="compositionally biased region" description="Low complexity" evidence="13">
    <location>
        <begin position="1922"/>
        <end position="1935"/>
    </location>
</feature>
<feature type="region of interest" description="Disordered" evidence="13">
    <location>
        <begin position="428"/>
        <end position="456"/>
    </location>
</feature>
<evidence type="ECO:0000313" key="16">
    <source>
        <dbReference type="EMBL" id="PFH37536.1"/>
    </source>
</evidence>
<feature type="region of interest" description="Disordered" evidence="13">
    <location>
        <begin position="28"/>
        <end position="63"/>
    </location>
</feature>
<feature type="compositionally biased region" description="Basic and acidic residues" evidence="13">
    <location>
        <begin position="1015"/>
        <end position="1025"/>
    </location>
</feature>
<feature type="compositionally biased region" description="Basic and acidic residues" evidence="13">
    <location>
        <begin position="1492"/>
        <end position="1509"/>
    </location>
</feature>
<feature type="compositionally biased region" description="Basic and acidic residues" evidence="13">
    <location>
        <begin position="2821"/>
        <end position="2839"/>
    </location>
</feature>
<evidence type="ECO:0000256" key="11">
    <source>
        <dbReference type="ARBA" id="ARBA00049360"/>
    </source>
</evidence>
<evidence type="ECO:0000259" key="15">
    <source>
        <dbReference type="Pfam" id="PF12409"/>
    </source>
</evidence>
<keyword evidence="8 12" id="KW-1278">Translocase</keyword>
<feature type="compositionally biased region" description="Basic residues" evidence="13">
    <location>
        <begin position="1862"/>
        <end position="1871"/>
    </location>
</feature>
<feature type="compositionally biased region" description="Basic residues" evidence="13">
    <location>
        <begin position="2141"/>
        <end position="2150"/>
    </location>
</feature>
<feature type="region of interest" description="Disordered" evidence="13">
    <location>
        <begin position="1010"/>
        <end position="1089"/>
    </location>
</feature>
<feature type="compositionally biased region" description="Low complexity" evidence="13">
    <location>
        <begin position="2181"/>
        <end position="2196"/>
    </location>
</feature>
<feature type="region of interest" description="Disordered" evidence="13">
    <location>
        <begin position="2034"/>
        <end position="2094"/>
    </location>
</feature>
<dbReference type="GO" id="GO:0016020">
    <property type="term" value="C:membrane"/>
    <property type="evidence" value="ECO:0007669"/>
    <property type="project" value="UniProtKB-SubCell"/>
</dbReference>
<feature type="transmembrane region" description="Helical" evidence="12">
    <location>
        <begin position="3142"/>
        <end position="3165"/>
    </location>
</feature>
<feature type="region of interest" description="Disordered" evidence="13">
    <location>
        <begin position="1295"/>
        <end position="1346"/>
    </location>
</feature>
<feature type="compositionally biased region" description="Basic and acidic residues" evidence="13">
    <location>
        <begin position="2655"/>
        <end position="2689"/>
    </location>
</feature>
<evidence type="ECO:0000256" key="3">
    <source>
        <dbReference type="ARBA" id="ARBA00022692"/>
    </source>
</evidence>
<feature type="region of interest" description="Disordered" evidence="13">
    <location>
        <begin position="2624"/>
        <end position="2845"/>
    </location>
</feature>
<comment type="caution">
    <text evidence="16">The sequence shown here is derived from an EMBL/GenBank/DDBJ whole genome shotgun (WGS) entry which is preliminary data.</text>
</comment>
<feature type="compositionally biased region" description="Basic and acidic residues" evidence="13">
    <location>
        <begin position="2721"/>
        <end position="2735"/>
    </location>
</feature>
<dbReference type="Pfam" id="PF12409">
    <property type="entry name" value="P5-ATPase"/>
    <property type="match status" value="1"/>
</dbReference>
<accession>A0A2A9MN05</accession>
<feature type="compositionally biased region" description="Basic and acidic residues" evidence="13">
    <location>
        <begin position="2749"/>
        <end position="2782"/>
    </location>
</feature>
<dbReference type="InterPro" id="IPR047819">
    <property type="entry name" value="P5A-ATPase_N"/>
</dbReference>
<feature type="compositionally biased region" description="Basic and acidic residues" evidence="13">
    <location>
        <begin position="1322"/>
        <end position="1331"/>
    </location>
</feature>
<protein>
    <recommendedName>
        <fullName evidence="12">Cation-transporting ATPase</fullName>
        <ecNumber evidence="12">7.2.2.-</ecNumber>
    </recommendedName>
</protein>
<feature type="compositionally biased region" description="Basic and acidic residues" evidence="13">
    <location>
        <begin position="1040"/>
        <end position="1050"/>
    </location>
</feature>
<dbReference type="GO" id="GO:0019829">
    <property type="term" value="F:ATPase-coupled monoatomic cation transmembrane transporter activity"/>
    <property type="evidence" value="ECO:0007669"/>
    <property type="project" value="UniProtKB-UniRule"/>
</dbReference>
<feature type="transmembrane region" description="Helical" evidence="12">
    <location>
        <begin position="3237"/>
        <end position="3255"/>
    </location>
</feature>
<dbReference type="KEGG" id="bbes:BESB_039940"/>
<organism evidence="16 17">
    <name type="scientific">Besnoitia besnoiti</name>
    <name type="common">Apicomplexan protozoan</name>
    <dbReference type="NCBI Taxonomy" id="94643"/>
    <lineage>
        <taxon>Eukaryota</taxon>
        <taxon>Sar</taxon>
        <taxon>Alveolata</taxon>
        <taxon>Apicomplexa</taxon>
        <taxon>Conoidasida</taxon>
        <taxon>Coccidia</taxon>
        <taxon>Eucoccidiorida</taxon>
        <taxon>Eimeriorina</taxon>
        <taxon>Sarcocystidae</taxon>
        <taxon>Besnoitia</taxon>
    </lineage>
</organism>
<evidence type="ECO:0000256" key="10">
    <source>
        <dbReference type="ARBA" id="ARBA00023136"/>
    </source>
</evidence>
<dbReference type="InterPro" id="IPR059000">
    <property type="entry name" value="ATPase_P-type_domA"/>
</dbReference>
<feature type="compositionally biased region" description="Basic and acidic residues" evidence="13">
    <location>
        <begin position="2789"/>
        <end position="2798"/>
    </location>
</feature>
<feature type="transmembrane region" description="Helical" evidence="12">
    <location>
        <begin position="3075"/>
        <end position="3097"/>
    </location>
</feature>
<keyword evidence="2" id="KW-0597">Phosphoprotein</keyword>
<feature type="compositionally biased region" description="Low complexity" evidence="13">
    <location>
        <begin position="1051"/>
        <end position="1072"/>
    </location>
</feature>
<comment type="catalytic activity">
    <reaction evidence="11 12">
        <text>ATP + H2O = ADP + phosphate + H(+)</text>
        <dbReference type="Rhea" id="RHEA:13065"/>
        <dbReference type="ChEBI" id="CHEBI:15377"/>
        <dbReference type="ChEBI" id="CHEBI:15378"/>
        <dbReference type="ChEBI" id="CHEBI:30616"/>
        <dbReference type="ChEBI" id="CHEBI:43474"/>
        <dbReference type="ChEBI" id="CHEBI:456216"/>
    </reaction>
</comment>
<evidence type="ECO:0000256" key="6">
    <source>
        <dbReference type="ARBA" id="ARBA00022840"/>
    </source>
</evidence>
<proteinExistence type="inferred from homology"/>
<feature type="compositionally biased region" description="Low complexity" evidence="13">
    <location>
        <begin position="1789"/>
        <end position="1801"/>
    </location>
</feature>
<dbReference type="Gene3D" id="2.70.150.10">
    <property type="entry name" value="Calcium-transporting ATPase, cytoplasmic transduction domain A"/>
    <property type="match status" value="1"/>
</dbReference>
<evidence type="ECO:0000256" key="8">
    <source>
        <dbReference type="ARBA" id="ARBA00022967"/>
    </source>
</evidence>
<comment type="subcellular location">
    <subcellularLocation>
        <location evidence="1 12">Membrane</location>
        <topology evidence="1 12">Multi-pass membrane protein</topology>
    </subcellularLocation>
</comment>
<feature type="compositionally biased region" description="Basic residues" evidence="13">
    <location>
        <begin position="2365"/>
        <end position="2387"/>
    </location>
</feature>
<feature type="compositionally biased region" description="Polar residues" evidence="13">
    <location>
        <begin position="2249"/>
        <end position="2259"/>
    </location>
</feature>
<dbReference type="EMBL" id="NWUJ01000002">
    <property type="protein sequence ID" value="PFH37536.1"/>
    <property type="molecule type" value="Genomic_DNA"/>
</dbReference>
<feature type="transmembrane region" description="Helical" evidence="12">
    <location>
        <begin position="379"/>
        <end position="396"/>
    </location>
</feature>
<dbReference type="SUPFAM" id="SSF56784">
    <property type="entry name" value="HAD-like"/>
    <property type="match status" value="2"/>
</dbReference>
<dbReference type="Proteomes" id="UP000224006">
    <property type="component" value="Chromosome II"/>
</dbReference>
<dbReference type="PANTHER" id="PTHR45630">
    <property type="entry name" value="CATION-TRANSPORTING ATPASE-RELATED"/>
    <property type="match status" value="1"/>
</dbReference>
<feature type="region of interest" description="Disordered" evidence="13">
    <location>
        <begin position="2438"/>
        <end position="2464"/>
    </location>
</feature>
<feature type="compositionally biased region" description="Acidic residues" evidence="13">
    <location>
        <begin position="1875"/>
        <end position="1899"/>
    </location>
</feature>
<keyword evidence="5 12" id="KW-0547">Nucleotide-binding</keyword>
<evidence type="ECO:0000256" key="12">
    <source>
        <dbReference type="RuleBase" id="RU362082"/>
    </source>
</evidence>
<dbReference type="STRING" id="94643.A0A2A9MN05"/>
<gene>
    <name evidence="16" type="ORF">BESB_039940</name>
</gene>
<keyword evidence="10 12" id="KW-0472">Membrane</keyword>
<keyword evidence="9 12" id="KW-1133">Transmembrane helix</keyword>
<dbReference type="InterPro" id="IPR008250">
    <property type="entry name" value="ATPase_P-typ_transduc_dom_A_sf"/>
</dbReference>
<feature type="region of interest" description="Disordered" evidence="13">
    <location>
        <begin position="819"/>
        <end position="860"/>
    </location>
</feature>
<feature type="compositionally biased region" description="Basic and acidic residues" evidence="13">
    <location>
        <begin position="750"/>
        <end position="765"/>
    </location>
</feature>
<dbReference type="SUPFAM" id="SSF81660">
    <property type="entry name" value="Metal cation-transporting ATPase, ATP-binding domain N"/>
    <property type="match status" value="1"/>
</dbReference>
<dbReference type="InterPro" id="IPR036412">
    <property type="entry name" value="HAD-like_sf"/>
</dbReference>
<feature type="transmembrane region" description="Helical" evidence="12">
    <location>
        <begin position="3204"/>
        <end position="3225"/>
    </location>
</feature>
<dbReference type="PROSITE" id="PS00154">
    <property type="entry name" value="ATPASE_E1_E2"/>
    <property type="match status" value="1"/>
</dbReference>
<feature type="region of interest" description="Disordered" evidence="13">
    <location>
        <begin position="2119"/>
        <end position="2215"/>
    </location>
</feature>
<keyword evidence="3 12" id="KW-0812">Transmembrane</keyword>
<evidence type="ECO:0000256" key="13">
    <source>
        <dbReference type="SAM" id="MobiDB-lite"/>
    </source>
</evidence>
<evidence type="ECO:0000256" key="2">
    <source>
        <dbReference type="ARBA" id="ARBA00022553"/>
    </source>
</evidence>
<name>A0A2A9MN05_BESBE</name>
<feature type="compositionally biased region" description="Basic and acidic residues" evidence="13">
    <location>
        <begin position="2129"/>
        <end position="2140"/>
    </location>
</feature>
<dbReference type="InterPro" id="IPR006544">
    <property type="entry name" value="P-type_TPase_V"/>
</dbReference>
<feature type="region of interest" description="Disordered" evidence="13">
    <location>
        <begin position="1844"/>
        <end position="2012"/>
    </location>
</feature>
<keyword evidence="7 12" id="KW-0460">Magnesium</keyword>
<feature type="transmembrane region" description="Helical" evidence="12">
    <location>
        <begin position="104"/>
        <end position="124"/>
    </location>
</feature>
<feature type="compositionally biased region" description="Basic and acidic residues" evidence="13">
    <location>
        <begin position="2084"/>
        <end position="2094"/>
    </location>
</feature>
<dbReference type="VEuPathDB" id="ToxoDB:BESB_039940"/>
<sequence>MAAPRPGAVARRATSLSSAEKDLAAWRGEHQVGGHRRAREARTQESGELREEGARREGERRKQGGERESLILVAYDTFPELQELRLQERVIAVQPFRRRPFRIFLLWILGFLSGGVALLLAHWFRRWAFRWTHAKCFLPEATRLRLATADGGHVEVKVSRIPYSRAAVDALPLRAAPPAEQRRRRFEHSGLLSLSDASAEVTPGLESGGTRGASQDPDEKFRKRTAALAGGEQAHDCAETEGRASSELEISNAENCDDSGFDTRLSWAWMFEYRYIRYILEAPEGDAAAASGAALPPSSTFKPLVYDVCFPPEELRRRLLAAPPSADLVRLRRGLFGSSLIRVQVPSLLAFILNDVMHPFYVFQILAIALWIWDDYVQYAVAILLITAVSTVAECVQTRHNLLRLRDMSAQRCSVAVHRTVWEDTCAASSSPLPRLPSSPSSGGEGGSGAHEGASARRRKRKIVVEEIDSEDLVVGDVFEITTGMVLPCDAIILRGTVVVTESCLTGESFPIVKTPLPEGRGSGDEERGLNLEQAARHQLFAGTKVLSVRVPPSSAQGPSSPEQEPLAFAAVCRVGYATAQGRTFRTLLFPSAMRIDFETDALKFVAILSVLAGIGAVFTLVISLLQGLPPKEIFFRVFDLFTAAVPPALPASMSVGLSVAVSRLYALYSVYCTAPSRLGMGGYVRCLCFDKTGTLTEEGVRMEACLPSCQGCPSTAAPSLTAEPAPLGARDSQTPPVALLEVAAYGEGREAGGDRGDAGARRGAGEGGSCRAAAEEGRAFFLPLMKPEALRSAAGARARGDAGEARPRSKVTLAAPECVSPCRPSPWSPATLSAPARQQRSSPPRASLQPCEGEGGATANAKAGASADFCAAAIAPPPRGDSPALEAHDADADFASPRACFSPTPSTTSVSPAVSAERHWRVLCASSASALPSAGASPASALSPASSPSAGSPLGGTTACAAACDCVKHLTRCMSVCHSLLRIGGEIAGDPLELQMLTHTNWLLLDGAGGAESHTADSESRGETGEASTGGDEAMGRGTDSERPAEAATRDAAALTAPLRPLLAPRAADAAESPLTTRKGDAVPPPRRRETVVVGDVEDEHAAFRQLQSETETGGEIAGLTFMLPPDPLDANRRTLRGAQAIVRRFDFDSSLQRMSVIARDHDTGEYFVYCKGSTEMLRTLCDRHTLPEDLDDKLHHFSASGYRVIALAGRALQPAGAQARARTARCISREAAELGLTFLGLALFTNQLKPETQAVIATLLQAQCAVRIATGDHPLTSIAVARQCGLFGFAPNSSSRKEPLQAAPTRQREAATDTGEADAEGQRRGAERRSGRRGLFAARVPGGRGEAQSTLRRALAVEPARALSTAFASCSPQALWRALAGRATRRVRARAIFGEEFCARLLHSTEEEGERLAAGCLGAEGAAEDAAEPRGDRAQSGAALSALSFEGGGEWAMGAGGRGADDETALPFRVVVSAPLSDTAEDASGRRKCSRDPRQRADSAPDRRAPAREAAAQRARAEREGTAEGTEEENAKMTRAAPRQRPPGAECETEQGPPEDELDDSPVIILGDVYQTEQGEGHVGGPEYLLWTLLPQTHAARESFEREAPLSHAGDADNALGDAAGHALQPAASPGAAASCASQSSFDLRVLLAKLPDIRSASLVLTGRAFRHLKRLQALTHFPYVEECDQVVARVRKHQQEILEAQKCLGEDGDSDDVEAAASASDGEGDSPCAKAARERGRGGADPPSGLGSFSPRNSEDAEEARCESARQDVVVVIHPREGREEGVGVSDASALSSSTSPARPEPRAGCHPPGSTGGGVSRALGDRPNACGRLPFFSVASEARVPPPYAGARPWRPSATPQRSRRGKGRRRRGDEEEEGEHADVEIGDGEMLWDDEEDDHVSSWRVPDESGSCASPPRGDDSAPLASLATPLAPRTLRDAQAVRTRPSGAEETLETRQLSVAPPRGMERRGASAGEGGLRGSAGGSLLLPPPTLERETSRASSRRTRGERRRRETVFSGIDFFLETSEGFPTSCAADAESLRRPGGGLRSPGAREKRDRGIYVSSSESEEGGGDSAPAHTALAHRRDAPAETERHSKFFSFLMWPFFRRRDEARRLLPHEGDAGLEAPRGSRSEAGEERVRRRRKRAGRRSRGERDDAREPARPREGRARRHETDQEVDRGGAAASRACDAAARSRGALEREERDEEERRREEEQQLRTVVEALMFPGVAVSLLRQHQRDGETRAPGSLSASQPGSVFSHTEEAISHPRAGAADAAGEESQTRRRDGDAGGASDEDEREPEIGAERRQARRRRRAACEKARAGEAGGAENVEPQQQAAKGGGGGHEETQGAAQTAQGPSAVGEAKRRRGGSSRRSLHRPPPPRHAFRFRSPGEEEPLALSSLFPLSSALLRSTARLRSPVLAESLYASKLLLPPPQLHALSSEEAAGSDEGSHERGDRRTGLLQAAAAPGAALGCCAAAAGADRDGAPASEREEALQAEARSLASPLLTSSLASPEALESSDLPPLSRVDCFPSFFQRAEQERGAQASSLAPLLPPEEKENVFGDAFFECLGRPQAPTAEEKDEAAIVATASALLHLPSSAAAFGDPPHAATCLAFSAPTLVSRGGVESGSEGRRGDAASVDESDGGGASPGGQNERRGERARERTGSRRAEDDGTRGKVAEERGEAQRTTRASPGGSLEEVEEAETGSHGERRRRRMKRQRVEDLHAAHSRRGDEEDIEGAGGPEQTEGGKDDYHDLEQKGSEGEGTKAKKPDRKRREEMHAAGQEMRQSEATEASRRVRTGAKNEPQTEAPHVLGGEEATEKRKELQAEGGEGRPTGEEDTGDLADGVAVAVAREACKGTTATPALSQDSPARLHSPHAPPVNVWEGLTLQLRVLQRHQQPAAFYTRWSLKRSAAEATPPPSSDHAAAAGCSDALLACEAARKETKKDAGHAFVFHMSLYEYVVRQTVVLCRASPQDKGEFISALQDLPAEPFVAMCGDGTNDAVAIKQADVGVSILPPSVMGERLRASSAAREEPALPSGASLASSFSAVSLWATVQLLLEGRCMVMNSFSTFKFIACYSVIQFTSVLLLYAQAGNLTDAQYMWIDLFTILPLSVTLARTNAADSLSPLTPPRSLVSAPILVSLLGQLVIQVFFQILALVLLCRQPFYVPFIPDTSHDLLRASSVAAVDGGDSLAGFENTVVFLVSSMQYIFCCAAFTSSSFPWRKAIWTNHQCFAGMALLLLASVAFLLFAPSDLPAVIAPSFAFLASWLRLRVSAIPRDFRLKLLQLVACNGLLSLLFEVGVVRRLLERHVEESTSKSSRINSAHIPADRRKFTVTVVYP</sequence>
<dbReference type="GO" id="GO:0005524">
    <property type="term" value="F:ATP binding"/>
    <property type="evidence" value="ECO:0007669"/>
    <property type="project" value="UniProtKB-UniRule"/>
</dbReference>
<feature type="region of interest" description="Disordered" evidence="13">
    <location>
        <begin position="1709"/>
        <end position="1832"/>
    </location>
</feature>
<evidence type="ECO:0000256" key="7">
    <source>
        <dbReference type="ARBA" id="ARBA00022842"/>
    </source>
</evidence>
<reference evidence="16 17" key="1">
    <citation type="submission" date="2017-09" db="EMBL/GenBank/DDBJ databases">
        <title>Genome sequencing of Besnoitia besnoiti strain Bb-Ger1.</title>
        <authorList>
            <person name="Schares G."/>
            <person name="Venepally P."/>
            <person name="Lorenzi H.A."/>
        </authorList>
    </citation>
    <scope>NUCLEOTIDE SEQUENCE [LARGE SCALE GENOMIC DNA]</scope>
    <source>
        <strain evidence="16 17">Bb-Ger1</strain>
    </source>
</reference>
<dbReference type="PANTHER" id="PTHR45630:SF8">
    <property type="entry name" value="CATION-TRANSPORTING ATPASE"/>
    <property type="match status" value="1"/>
</dbReference>
<evidence type="ECO:0000256" key="1">
    <source>
        <dbReference type="ARBA" id="ARBA00004141"/>
    </source>
</evidence>
<keyword evidence="17" id="KW-1185">Reference proteome</keyword>
<feature type="compositionally biased region" description="Low complexity" evidence="13">
    <location>
        <begin position="428"/>
        <end position="442"/>
    </location>
</feature>
<dbReference type="SUPFAM" id="SSF81653">
    <property type="entry name" value="Calcium ATPase, transduction domain A"/>
    <property type="match status" value="1"/>
</dbReference>
<feature type="region of interest" description="Disordered" evidence="13">
    <location>
        <begin position="1479"/>
        <end position="1563"/>
    </location>
</feature>
<evidence type="ECO:0000256" key="9">
    <source>
        <dbReference type="ARBA" id="ARBA00022989"/>
    </source>
</evidence>
<feature type="compositionally biased region" description="Basic and acidic residues" evidence="13">
    <location>
        <begin position="2151"/>
        <end position="2180"/>
    </location>
</feature>
<dbReference type="InterPro" id="IPR018303">
    <property type="entry name" value="ATPase_P-typ_P_site"/>
</dbReference>
<dbReference type="GeneID" id="40308975"/>
<dbReference type="OrthoDB" id="425043at2759"/>